<accession>A0ABD2WC43</accession>
<dbReference type="EMBL" id="JBJJXI010000116">
    <property type="protein sequence ID" value="KAL3390667.1"/>
    <property type="molecule type" value="Genomic_DNA"/>
</dbReference>
<dbReference type="AlphaFoldDB" id="A0ABD2WC43"/>
<reference evidence="1 2" key="1">
    <citation type="journal article" date="2024" name="bioRxiv">
        <title>A reference genome for Trichogramma kaykai: A tiny desert-dwelling parasitoid wasp with competing sex-ratio distorters.</title>
        <authorList>
            <person name="Culotta J."/>
            <person name="Lindsey A.R."/>
        </authorList>
    </citation>
    <scope>NUCLEOTIDE SEQUENCE [LARGE SCALE GENOMIC DNA]</scope>
    <source>
        <strain evidence="1 2">KSX58</strain>
    </source>
</reference>
<sequence>MILPSSFFSIFHFILFECGNDVFLRDVTKVNGKYFSNCILTRHQKITMSKMMEGKKKVEEKFWKKDIESFSIKTMTLVFPSLFIKKKNLSR</sequence>
<organism evidence="1 2">
    <name type="scientific">Trichogramma kaykai</name>
    <dbReference type="NCBI Taxonomy" id="54128"/>
    <lineage>
        <taxon>Eukaryota</taxon>
        <taxon>Metazoa</taxon>
        <taxon>Ecdysozoa</taxon>
        <taxon>Arthropoda</taxon>
        <taxon>Hexapoda</taxon>
        <taxon>Insecta</taxon>
        <taxon>Pterygota</taxon>
        <taxon>Neoptera</taxon>
        <taxon>Endopterygota</taxon>
        <taxon>Hymenoptera</taxon>
        <taxon>Apocrita</taxon>
        <taxon>Proctotrupomorpha</taxon>
        <taxon>Chalcidoidea</taxon>
        <taxon>Trichogrammatidae</taxon>
        <taxon>Trichogramma</taxon>
    </lineage>
</organism>
<proteinExistence type="predicted"/>
<comment type="caution">
    <text evidence="1">The sequence shown here is derived from an EMBL/GenBank/DDBJ whole genome shotgun (WGS) entry which is preliminary data.</text>
</comment>
<name>A0ABD2WC43_9HYME</name>
<dbReference type="Proteomes" id="UP001627154">
    <property type="component" value="Unassembled WGS sequence"/>
</dbReference>
<evidence type="ECO:0000313" key="1">
    <source>
        <dbReference type="EMBL" id="KAL3390667.1"/>
    </source>
</evidence>
<gene>
    <name evidence="1" type="ORF">TKK_014403</name>
</gene>
<keyword evidence="2" id="KW-1185">Reference proteome</keyword>
<protein>
    <submittedName>
        <fullName evidence="1">Uncharacterized protein</fullName>
    </submittedName>
</protein>
<evidence type="ECO:0000313" key="2">
    <source>
        <dbReference type="Proteomes" id="UP001627154"/>
    </source>
</evidence>